<dbReference type="Pfam" id="PF01980">
    <property type="entry name" value="TrmO_N"/>
    <property type="match status" value="1"/>
</dbReference>
<dbReference type="AlphaFoldDB" id="A0A0G4H4F9"/>
<dbReference type="Gene3D" id="2.40.30.70">
    <property type="entry name" value="YaeB-like"/>
    <property type="match status" value="1"/>
</dbReference>
<feature type="compositionally biased region" description="Acidic residues" evidence="3">
    <location>
        <begin position="45"/>
        <end position="55"/>
    </location>
</feature>
<dbReference type="SUPFAM" id="SSF118196">
    <property type="entry name" value="YaeB-like"/>
    <property type="match status" value="1"/>
</dbReference>
<name>A0A0G4H4F9_VITBC</name>
<evidence type="ECO:0000256" key="1">
    <source>
        <dbReference type="ARBA" id="ARBA00022691"/>
    </source>
</evidence>
<organism evidence="5 6">
    <name type="scientific">Vitrella brassicaformis (strain CCMP3155)</name>
    <dbReference type="NCBI Taxonomy" id="1169540"/>
    <lineage>
        <taxon>Eukaryota</taxon>
        <taxon>Sar</taxon>
        <taxon>Alveolata</taxon>
        <taxon>Colpodellida</taxon>
        <taxon>Vitrellaceae</taxon>
        <taxon>Vitrella</taxon>
    </lineage>
</organism>
<feature type="compositionally biased region" description="Basic and acidic residues" evidence="3">
    <location>
        <begin position="117"/>
        <end position="128"/>
    </location>
</feature>
<dbReference type="InterPro" id="IPR040372">
    <property type="entry name" value="YaeB-like"/>
</dbReference>
<dbReference type="EMBL" id="CDMY01000989">
    <property type="protein sequence ID" value="CEM38536.1"/>
    <property type="molecule type" value="Genomic_DNA"/>
</dbReference>
<dbReference type="NCBIfam" id="TIGR00104">
    <property type="entry name" value="tRNA_TsaA"/>
    <property type="match status" value="1"/>
</dbReference>
<evidence type="ECO:0000313" key="6">
    <source>
        <dbReference type="Proteomes" id="UP000041254"/>
    </source>
</evidence>
<comment type="similarity">
    <text evidence="2">Belongs to the tRNA methyltransferase O family.</text>
</comment>
<dbReference type="PANTHER" id="PTHR12818:SF0">
    <property type="entry name" value="TRNA (ADENINE(37)-N6)-METHYLTRANSFERASE"/>
    <property type="match status" value="1"/>
</dbReference>
<dbReference type="OrthoDB" id="4882at2759"/>
<evidence type="ECO:0000259" key="4">
    <source>
        <dbReference type="PROSITE" id="PS51668"/>
    </source>
</evidence>
<dbReference type="PANTHER" id="PTHR12818">
    <property type="entry name" value="TRNA (ADENINE(37)-N6)-METHYLTRANSFERASE"/>
    <property type="match status" value="1"/>
</dbReference>
<accession>A0A0G4H4F9</accession>
<evidence type="ECO:0000256" key="3">
    <source>
        <dbReference type="SAM" id="MobiDB-lite"/>
    </source>
</evidence>
<dbReference type="VEuPathDB" id="CryptoDB:Vbra_10547"/>
<dbReference type="Proteomes" id="UP000041254">
    <property type="component" value="Unassembled WGS sequence"/>
</dbReference>
<evidence type="ECO:0000256" key="2">
    <source>
        <dbReference type="ARBA" id="ARBA00033753"/>
    </source>
</evidence>
<dbReference type="CDD" id="cd09281">
    <property type="entry name" value="UPF0066"/>
    <property type="match status" value="1"/>
</dbReference>
<keyword evidence="6" id="KW-1185">Reference proteome</keyword>
<dbReference type="STRING" id="1169540.A0A0G4H4F9"/>
<feature type="domain" description="TsaA-like" evidence="4">
    <location>
        <begin position="152"/>
        <end position="291"/>
    </location>
</feature>
<proteinExistence type="inferred from homology"/>
<dbReference type="InterPro" id="IPR036413">
    <property type="entry name" value="YaeB-like_sf"/>
</dbReference>
<keyword evidence="1" id="KW-0949">S-adenosyl-L-methionine</keyword>
<sequence length="436" mass="47546">MNRSLCGSSFTSQPRYGSLCTGAIAQAARSCILRRRAVRQQQQQCDDDGDLESDQEPSSTIDGVDTDIDAESWAKAVAERLNEWHLEYGGCHITADARPKGHINFSLPAGLQEAPTGDDRGQEAHGGDDTAVVEAPSSSRCWSENDAHTVNLKVIGVCRSCYGEKYGAPRQGILCPASHGVIVFDQQYTEAYLDGLDSFSHLWIIFLFHMALDADGNAVMKPKVRPPKLLGTKVGVFATRSPHRPSPIGLSAAKIERVAGRCVYVSGIDLVDKTPVIDIKPYHPLDALPGVSVGCPQWLMTPMQSHAHLKVSFTTDALRQLWWAVAACAGAARDHTLDDESEPLEAIRQRVEGAFMAQPTSTLGGRAPFIYFSSVDEFVSTVIESLGNDPRNAMQQRETIDSESYCTVIDAFEVTYKIKCAAMEASVTRVRRVDAS</sequence>
<dbReference type="PROSITE" id="PS51668">
    <property type="entry name" value="TSAA_2"/>
    <property type="match status" value="1"/>
</dbReference>
<dbReference type="InterPro" id="IPR023370">
    <property type="entry name" value="TrmO-like_N"/>
</dbReference>
<protein>
    <recommendedName>
        <fullName evidence="4">TsaA-like domain-containing protein</fullName>
    </recommendedName>
</protein>
<dbReference type="InParanoid" id="A0A0G4H4F9"/>
<gene>
    <name evidence="5" type="ORF">Vbra_10547</name>
</gene>
<reference evidence="5 6" key="1">
    <citation type="submission" date="2014-11" db="EMBL/GenBank/DDBJ databases">
        <authorList>
            <person name="Zhu J."/>
            <person name="Qi W."/>
            <person name="Song R."/>
        </authorList>
    </citation>
    <scope>NUCLEOTIDE SEQUENCE [LARGE SCALE GENOMIC DNA]</scope>
</reference>
<dbReference type="InterPro" id="IPR036414">
    <property type="entry name" value="YaeB_N_sf"/>
</dbReference>
<feature type="region of interest" description="Disordered" evidence="3">
    <location>
        <begin position="111"/>
        <end position="132"/>
    </location>
</feature>
<feature type="region of interest" description="Disordered" evidence="3">
    <location>
        <begin position="42"/>
        <end position="67"/>
    </location>
</feature>
<evidence type="ECO:0000313" key="5">
    <source>
        <dbReference type="EMBL" id="CEM38536.1"/>
    </source>
</evidence>